<dbReference type="PANTHER" id="PTHR45984:SF3">
    <property type="entry name" value="SPERM-ASSOCIATED ANTIGEN 1"/>
    <property type="match status" value="1"/>
</dbReference>
<feature type="repeat" description="TPR" evidence="5">
    <location>
        <begin position="283"/>
        <end position="316"/>
    </location>
</feature>
<gene>
    <name evidence="8" type="ORF">LTLLF_113585</name>
</gene>
<dbReference type="FunFam" id="1.25.40.10:FF:000221">
    <property type="entry name" value="Mitochondrial import receptor subunit TOM34"/>
    <property type="match status" value="1"/>
</dbReference>
<feature type="repeat" description="TPR" evidence="5">
    <location>
        <begin position="317"/>
        <end position="350"/>
    </location>
</feature>
<dbReference type="InterPro" id="IPR051982">
    <property type="entry name" value="CiliaryAsmbly_MitoImport"/>
</dbReference>
<feature type="compositionally biased region" description="Acidic residues" evidence="6">
    <location>
        <begin position="383"/>
        <end position="393"/>
    </location>
</feature>
<evidence type="ECO:0000256" key="5">
    <source>
        <dbReference type="PROSITE-ProRule" id="PRU00339"/>
    </source>
</evidence>
<reference evidence="8" key="1">
    <citation type="submission" date="2020-03" db="EMBL/GenBank/DDBJ databases">
        <title>Studies in the Genomics of Life Span.</title>
        <authorList>
            <person name="Glass D."/>
        </authorList>
    </citation>
    <scope>NUCLEOTIDE SEQUENCE</scope>
    <source>
        <strain evidence="8">LTLLF</strain>
        <tissue evidence="8">Muscle</tissue>
    </source>
</reference>
<keyword evidence="4 5" id="KW-0802">TPR repeat</keyword>
<dbReference type="Pfam" id="PF13877">
    <property type="entry name" value="RPAP3_C"/>
    <property type="match status" value="1"/>
</dbReference>
<evidence type="ECO:0000256" key="2">
    <source>
        <dbReference type="ARBA" id="ARBA00022490"/>
    </source>
</evidence>
<accession>A0A8J6GXU6</accession>
<dbReference type="AlphaFoldDB" id="A0A8J6GXU6"/>
<dbReference type="Proteomes" id="UP000710432">
    <property type="component" value="Unassembled WGS sequence"/>
</dbReference>
<evidence type="ECO:0000256" key="4">
    <source>
        <dbReference type="ARBA" id="ARBA00022803"/>
    </source>
</evidence>
<feature type="compositionally biased region" description="Basic and acidic residues" evidence="6">
    <location>
        <begin position="357"/>
        <end position="369"/>
    </location>
</feature>
<feature type="region of interest" description="Disordered" evidence="6">
    <location>
        <begin position="702"/>
        <end position="785"/>
    </location>
</feature>
<dbReference type="GO" id="GO:0005829">
    <property type="term" value="C:cytosol"/>
    <property type="evidence" value="ECO:0007669"/>
    <property type="project" value="TreeGrafter"/>
</dbReference>
<evidence type="ECO:0000256" key="3">
    <source>
        <dbReference type="ARBA" id="ARBA00022737"/>
    </source>
</evidence>
<feature type="compositionally biased region" description="Basic and acidic residues" evidence="6">
    <location>
        <begin position="113"/>
        <end position="129"/>
    </location>
</feature>
<evidence type="ECO:0000313" key="9">
    <source>
        <dbReference type="Proteomes" id="UP000710432"/>
    </source>
</evidence>
<dbReference type="SUPFAM" id="SSF48452">
    <property type="entry name" value="TPR-like"/>
    <property type="match status" value="3"/>
</dbReference>
<evidence type="ECO:0000259" key="7">
    <source>
        <dbReference type="Pfam" id="PF13877"/>
    </source>
</evidence>
<evidence type="ECO:0000256" key="6">
    <source>
        <dbReference type="SAM" id="MobiDB-lite"/>
    </source>
</evidence>
<dbReference type="InterPro" id="IPR011990">
    <property type="entry name" value="TPR-like_helical_dom_sf"/>
</dbReference>
<comment type="caution">
    <text evidence="8">The sequence shown here is derived from an EMBL/GenBank/DDBJ whole genome shotgun (WGS) entry which is preliminary data.</text>
</comment>
<dbReference type="SMART" id="SM00028">
    <property type="entry name" value="TPR"/>
    <property type="match status" value="6"/>
</dbReference>
<comment type="subcellular location">
    <subcellularLocation>
        <location evidence="1">Cytoplasm</location>
    </subcellularLocation>
</comment>
<proteinExistence type="predicted"/>
<evidence type="ECO:0000313" key="8">
    <source>
        <dbReference type="EMBL" id="KAH0518999.1"/>
    </source>
</evidence>
<dbReference type="InterPro" id="IPR019734">
    <property type="entry name" value="TPR_rpt"/>
</dbReference>
<dbReference type="Pfam" id="PF00515">
    <property type="entry name" value="TPR_1"/>
    <property type="match status" value="1"/>
</dbReference>
<feature type="region of interest" description="Disordered" evidence="6">
    <location>
        <begin position="113"/>
        <end position="145"/>
    </location>
</feature>
<evidence type="ECO:0000256" key="1">
    <source>
        <dbReference type="ARBA" id="ARBA00004496"/>
    </source>
</evidence>
<dbReference type="InterPro" id="IPR025986">
    <property type="entry name" value="RPAP3-like_C"/>
</dbReference>
<dbReference type="PANTHER" id="PTHR45984">
    <property type="entry name" value="RNA (RNA) POLYMERASE II ASSOCIATED PROTEIN HOMOLOG"/>
    <property type="match status" value="1"/>
</dbReference>
<feature type="region of interest" description="Disordered" evidence="6">
    <location>
        <begin position="357"/>
        <end position="476"/>
    </location>
</feature>
<keyword evidence="2" id="KW-0963">Cytoplasm</keyword>
<dbReference type="Gene3D" id="1.25.40.10">
    <property type="entry name" value="Tetratricopeptide repeat domain"/>
    <property type="match status" value="3"/>
</dbReference>
<dbReference type="Pfam" id="PF13181">
    <property type="entry name" value="TPR_8"/>
    <property type="match status" value="1"/>
</dbReference>
<organism evidence="8 9">
    <name type="scientific">Microtus ochrogaster</name>
    <name type="common">Prairie vole</name>
    <dbReference type="NCBI Taxonomy" id="79684"/>
    <lineage>
        <taxon>Eukaryota</taxon>
        <taxon>Metazoa</taxon>
        <taxon>Chordata</taxon>
        <taxon>Craniata</taxon>
        <taxon>Vertebrata</taxon>
        <taxon>Euteleostomi</taxon>
        <taxon>Mammalia</taxon>
        <taxon>Eutheria</taxon>
        <taxon>Euarchontoglires</taxon>
        <taxon>Glires</taxon>
        <taxon>Rodentia</taxon>
        <taxon>Myomorpha</taxon>
        <taxon>Muroidea</taxon>
        <taxon>Cricetidae</taxon>
        <taxon>Arvicolinae</taxon>
        <taxon>Microtus</taxon>
    </lineage>
</organism>
<dbReference type="PROSITE" id="PS50005">
    <property type="entry name" value="TPR"/>
    <property type="match status" value="2"/>
</dbReference>
<keyword evidence="3" id="KW-0677">Repeat</keyword>
<dbReference type="Pfam" id="PF14559">
    <property type="entry name" value="TPR_19"/>
    <property type="match status" value="1"/>
</dbReference>
<sequence length="938" mass="104140">MTAKDCPSLWGFGTTKTFKIPVEHLDFKYIEQCSDVKHLEKILCVLRSGEEGYYPELTEFCEKRLTCLAPKSRALRKDKPAATAASFTAEEWERIDSDIKSWVSEIKREENARHFHDPEAHPGVEDHLPPVRGSDSCPHSDKEVYSKSKPVKKKIPRDYAEWDKFDVEKECSKIDEDYKEKTIVNNKAHLSKIETKIDTAGLTEKEKCLLANREREKGNEAFHAGDYEEAVMYYTRQGEPITTRATSLGGHFMFNTTLAEFVSGLPITNLQFSRRSLSALPTVSAYNNRAQAEIRLQRWRSALHNCEKALELEPGNIKALLRRATTYKHQNKLQEAREDLQTVLRVEPHNDVAKKTLSEVESELKKAEPASEPQTKGKRMVIEEIENSGDEDEKGSGDKGEDGGPDTAAASAMGNIQKKLLGRSEGGRRSRRGRTPQPRAEQPGGPRETETASSTDDTHPGEPRASQDPSDLKSRGNELFRSGQFAEAASQYSAAIAQLEPAGSERADELSILYSNRAACYLKEGNCSGCVQDCNRALELHPFSVKPLLRRATAYETLEQYGKAYADYKTVLQIDRGIQLASSSVNRITKILMEQDGPKWRENLPPIPTVPTSEPLRVWHPAAETPDQEPHPSGCPPGITASLTLLHCARALCYLKLGRFEEAKLDCDQALQIDGGNEKACYRLALAQKGLENCQERLAGPRQALLHPDPGEAKTGLQEATRCPDAESGTASPSKGGERRRIEVQEVNESSDEEPERPAEASAASLPAKEGVGDGGSAERSKNLEVSRPSNAYEFGQVLHTICTQKDAEACAQLLAITAPRDLPVLLSNKLESDMLLLLVQSLKSHLVAKDPALVYEHLLYLSRAERFKVSSNTPGRSLAWGWVALSSQDCPLFQMTLTLINQGQKEQMAQLLDSLSHAQADRFTVEDVQALRRQYGL</sequence>
<feature type="domain" description="RNA-polymerase II-associated protein 3-like C-terminal" evidence="7">
    <location>
        <begin position="789"/>
        <end position="870"/>
    </location>
</feature>
<dbReference type="EMBL" id="JAATJU010009054">
    <property type="protein sequence ID" value="KAH0518999.1"/>
    <property type="molecule type" value="Genomic_DNA"/>
</dbReference>
<name>A0A8J6GXU6_MICOH</name>
<protein>
    <submittedName>
        <fullName evidence="8">Sperm-associated antigen 1</fullName>
    </submittedName>
</protein>